<feature type="domain" description="Histidine kinase" evidence="13">
    <location>
        <begin position="305"/>
        <end position="553"/>
    </location>
</feature>
<gene>
    <name evidence="16" type="ORF">JP75_04055</name>
</gene>
<dbReference type="Gene3D" id="1.10.287.560">
    <property type="entry name" value="Histidine kinase CheA-like, homodimeric domain"/>
    <property type="match status" value="1"/>
</dbReference>
<dbReference type="OrthoDB" id="9803176at2"/>
<evidence type="ECO:0000256" key="3">
    <source>
        <dbReference type="ARBA" id="ARBA00021495"/>
    </source>
</evidence>
<dbReference type="InterPro" id="IPR036890">
    <property type="entry name" value="HATPase_C_sf"/>
</dbReference>
<evidence type="ECO:0000256" key="12">
    <source>
        <dbReference type="PROSITE-ProRule" id="PRU00110"/>
    </source>
</evidence>
<dbReference type="SUPFAM" id="SSF55874">
    <property type="entry name" value="ATPase domain of HSP90 chaperone/DNA topoisomerase II/histidine kinase"/>
    <property type="match status" value="1"/>
</dbReference>
<evidence type="ECO:0000259" key="13">
    <source>
        <dbReference type="PROSITE" id="PS50109"/>
    </source>
</evidence>
<feature type="domain" description="HPt" evidence="15">
    <location>
        <begin position="1"/>
        <end position="103"/>
    </location>
</feature>
<keyword evidence="7" id="KW-0547">Nucleotide-binding</keyword>
<dbReference type="Pfam" id="PF01584">
    <property type="entry name" value="CheW"/>
    <property type="match status" value="1"/>
</dbReference>
<dbReference type="CDD" id="cd00731">
    <property type="entry name" value="CheA_reg"/>
    <property type="match status" value="1"/>
</dbReference>
<dbReference type="STRING" id="46914.JP75_04055"/>
<dbReference type="RefSeq" id="WP_035079563.1">
    <property type="nucleotide sequence ID" value="NZ_JQGC01000003.1"/>
</dbReference>
<dbReference type="EC" id="2.7.13.3" evidence="2"/>
<dbReference type="Pfam" id="PF01627">
    <property type="entry name" value="Hpt"/>
    <property type="match status" value="1"/>
</dbReference>
<dbReference type="SMART" id="SM00260">
    <property type="entry name" value="CheW"/>
    <property type="match status" value="1"/>
</dbReference>
<dbReference type="SMART" id="SM01231">
    <property type="entry name" value="H-kinase_dim"/>
    <property type="match status" value="1"/>
</dbReference>
<keyword evidence="10" id="KW-0902">Two-component regulatory system</keyword>
<dbReference type="EMBL" id="JQGC01000003">
    <property type="protein sequence ID" value="KFL32149.1"/>
    <property type="molecule type" value="Genomic_DNA"/>
</dbReference>
<dbReference type="CDD" id="cd16916">
    <property type="entry name" value="HATPase_CheA-like"/>
    <property type="match status" value="1"/>
</dbReference>
<dbReference type="PROSITE" id="PS50109">
    <property type="entry name" value="HIS_KIN"/>
    <property type="match status" value="1"/>
</dbReference>
<keyword evidence="6" id="KW-0808">Transferase</keyword>
<dbReference type="Pfam" id="PF02518">
    <property type="entry name" value="HATPase_c"/>
    <property type="match status" value="1"/>
</dbReference>
<keyword evidence="17" id="KW-1185">Reference proteome</keyword>
<dbReference type="InterPro" id="IPR008207">
    <property type="entry name" value="Sig_transdc_His_kin_Hpt_dom"/>
</dbReference>
<proteinExistence type="predicted"/>
<dbReference type="SMART" id="SM00073">
    <property type="entry name" value="HPT"/>
    <property type="match status" value="1"/>
</dbReference>
<dbReference type="Pfam" id="PF02895">
    <property type="entry name" value="H-kinase_dim"/>
    <property type="match status" value="1"/>
</dbReference>
<evidence type="ECO:0000259" key="15">
    <source>
        <dbReference type="PROSITE" id="PS50894"/>
    </source>
</evidence>
<keyword evidence="9" id="KW-0067">ATP-binding</keyword>
<feature type="domain" description="CheW-like" evidence="14">
    <location>
        <begin position="555"/>
        <end position="687"/>
    </location>
</feature>
<dbReference type="GO" id="GO:0005524">
    <property type="term" value="F:ATP binding"/>
    <property type="evidence" value="ECO:0007669"/>
    <property type="project" value="UniProtKB-KW"/>
</dbReference>
<dbReference type="InterPro" id="IPR037006">
    <property type="entry name" value="CheA-like_homodim_sf"/>
</dbReference>
<dbReference type="InterPro" id="IPR002545">
    <property type="entry name" value="CheW-lke_dom"/>
</dbReference>
<sequence length="697" mass="74033">MNISDPTETFRQEARELLDQLEAGLLDLEQDPSNDDLINSTFRALHTIKGSGAMFGFTAVAEFVHEFETAFDRVRKGQSKANTALIGVALDAKDHIHLLIENPDAPVDGGTEILVQLRAIVDGAAVGGHEEAAPAPVAAPAPAPVVAEAPKPADTGAKRWRLTFYLPSDALVYGTNPELLLKELAGIGPTDVLALTDRIPDLDIIDPEVSYLGWQVDIEVADDPTAAIDDVFLFLRDNMELTLAPLGGEAVAPVVEAPAPVIEVAVAAPSDDAMPEAPFVPEAPVAKAAPAKKAKAAEKAEAEKPAATSLRVPAERLDELMDRVGELVIAQARLSQIANSSSDTALKTIAEELERLSSGLRDTTMGIRMVPIGTIFSRFRRLVHDLSGELGKQIEFITTGEETELDKTVIERLADPLVHLIRNSVDHGLESAEKRVAAGKSPKGTVRLSAVYSGAEVAISVTDDGAGLNHERIRAKAEENGLITADAKLTEQELNHLIFAPGFSTAKEVTALSGRGVGMDVVKRTIDGLRGTIDVSTTPGKGSVFTLRLPLTLAIIDGMLIRVGDGRYTIPLAAVEECVELPVGLEASAKGRNFLDIRGSLVPYLRLREVFGLKGQGDEHEKVVIVSSGEGRVGLVVDQIIGNNQTVIKQLSKLHSGIKSFSGATILGDGTVALILDTAHLVASGQSYVERNLGRAA</sequence>
<dbReference type="InterPro" id="IPR004358">
    <property type="entry name" value="Sig_transdc_His_kin-like_C"/>
</dbReference>
<dbReference type="PANTHER" id="PTHR43395">
    <property type="entry name" value="SENSOR HISTIDINE KINASE CHEA"/>
    <property type="match status" value="1"/>
</dbReference>
<evidence type="ECO:0000313" key="16">
    <source>
        <dbReference type="EMBL" id="KFL32149.1"/>
    </source>
</evidence>
<dbReference type="InterPro" id="IPR004105">
    <property type="entry name" value="CheA-like_dim"/>
</dbReference>
<comment type="catalytic activity">
    <reaction evidence="1">
        <text>ATP + protein L-histidine = ADP + protein N-phospho-L-histidine.</text>
        <dbReference type="EC" id="2.7.13.3"/>
    </reaction>
</comment>
<feature type="modified residue" description="Phosphohistidine" evidence="12">
    <location>
        <position position="46"/>
    </location>
</feature>
<dbReference type="InterPro" id="IPR036097">
    <property type="entry name" value="HisK_dim/P_sf"/>
</dbReference>
<name>A0A087M5J6_9HYPH</name>
<dbReference type="Gene3D" id="2.30.30.40">
    <property type="entry name" value="SH3 Domains"/>
    <property type="match status" value="1"/>
</dbReference>
<reference evidence="16 17" key="1">
    <citation type="submission" date="2014-08" db="EMBL/GenBank/DDBJ databases">
        <authorList>
            <person name="Hassan Y.I."/>
            <person name="Lepp D."/>
            <person name="Zhou T."/>
        </authorList>
    </citation>
    <scope>NUCLEOTIDE SEQUENCE [LARGE SCALE GENOMIC DNA]</scope>
    <source>
        <strain evidence="16 17">IFO13584</strain>
    </source>
</reference>
<dbReference type="Gene3D" id="3.30.565.10">
    <property type="entry name" value="Histidine kinase-like ATPase, C-terminal domain"/>
    <property type="match status" value="1"/>
</dbReference>
<keyword evidence="4" id="KW-0145">Chemotaxis</keyword>
<evidence type="ECO:0000256" key="6">
    <source>
        <dbReference type="ARBA" id="ARBA00022679"/>
    </source>
</evidence>
<dbReference type="AlphaFoldDB" id="A0A087M5J6"/>
<evidence type="ECO:0000256" key="1">
    <source>
        <dbReference type="ARBA" id="ARBA00000085"/>
    </source>
</evidence>
<dbReference type="SUPFAM" id="SSF47226">
    <property type="entry name" value="Histidine-containing phosphotransfer domain, HPT domain"/>
    <property type="match status" value="1"/>
</dbReference>
<dbReference type="SUPFAM" id="SSF50341">
    <property type="entry name" value="CheW-like"/>
    <property type="match status" value="1"/>
</dbReference>
<dbReference type="PROSITE" id="PS50851">
    <property type="entry name" value="CHEW"/>
    <property type="match status" value="1"/>
</dbReference>
<organism evidence="16 17">
    <name type="scientific">Devosia riboflavina</name>
    <dbReference type="NCBI Taxonomy" id="46914"/>
    <lineage>
        <taxon>Bacteria</taxon>
        <taxon>Pseudomonadati</taxon>
        <taxon>Pseudomonadota</taxon>
        <taxon>Alphaproteobacteria</taxon>
        <taxon>Hyphomicrobiales</taxon>
        <taxon>Devosiaceae</taxon>
        <taxon>Devosia</taxon>
    </lineage>
</organism>
<accession>A0A087M5J6</accession>
<dbReference type="CDD" id="cd00088">
    <property type="entry name" value="HPT"/>
    <property type="match status" value="1"/>
</dbReference>
<evidence type="ECO:0000259" key="14">
    <source>
        <dbReference type="PROSITE" id="PS50851"/>
    </source>
</evidence>
<keyword evidence="8" id="KW-0418">Kinase</keyword>
<evidence type="ECO:0000256" key="2">
    <source>
        <dbReference type="ARBA" id="ARBA00012438"/>
    </source>
</evidence>
<comment type="caution">
    <text evidence="16">The sequence shown here is derived from an EMBL/GenBank/DDBJ whole genome shotgun (WGS) entry which is preliminary data.</text>
</comment>
<evidence type="ECO:0000256" key="9">
    <source>
        <dbReference type="ARBA" id="ARBA00022840"/>
    </source>
</evidence>
<dbReference type="SMART" id="SM00387">
    <property type="entry name" value="HATPase_c"/>
    <property type="match status" value="1"/>
</dbReference>
<dbReference type="PANTHER" id="PTHR43395:SF10">
    <property type="entry name" value="CHEMOTAXIS PROTEIN CHEA"/>
    <property type="match status" value="1"/>
</dbReference>
<evidence type="ECO:0000256" key="10">
    <source>
        <dbReference type="ARBA" id="ARBA00023012"/>
    </source>
</evidence>
<dbReference type="InterPro" id="IPR003594">
    <property type="entry name" value="HATPase_dom"/>
</dbReference>
<dbReference type="GO" id="GO:0005737">
    <property type="term" value="C:cytoplasm"/>
    <property type="evidence" value="ECO:0007669"/>
    <property type="project" value="InterPro"/>
</dbReference>
<dbReference type="SUPFAM" id="SSF47384">
    <property type="entry name" value="Homodimeric domain of signal transducing histidine kinase"/>
    <property type="match status" value="1"/>
</dbReference>
<comment type="function">
    <text evidence="11">Involved in the transmission of sensory signals from the chemoreceptors to the flagellar motors. CheA is autophosphorylated; it can transfer its phosphate group to either CheB or CheY.</text>
</comment>
<evidence type="ECO:0000256" key="5">
    <source>
        <dbReference type="ARBA" id="ARBA00022553"/>
    </source>
</evidence>
<evidence type="ECO:0000256" key="4">
    <source>
        <dbReference type="ARBA" id="ARBA00022500"/>
    </source>
</evidence>
<dbReference type="InterPro" id="IPR036641">
    <property type="entry name" value="HPT_dom_sf"/>
</dbReference>
<evidence type="ECO:0000256" key="11">
    <source>
        <dbReference type="ARBA" id="ARBA00035100"/>
    </source>
</evidence>
<dbReference type="InterPro" id="IPR005467">
    <property type="entry name" value="His_kinase_dom"/>
</dbReference>
<dbReference type="InterPro" id="IPR036061">
    <property type="entry name" value="CheW-like_dom_sf"/>
</dbReference>
<evidence type="ECO:0000256" key="7">
    <source>
        <dbReference type="ARBA" id="ARBA00022741"/>
    </source>
</evidence>
<dbReference type="Gene3D" id="1.20.120.160">
    <property type="entry name" value="HPT domain"/>
    <property type="match status" value="1"/>
</dbReference>
<keyword evidence="5 12" id="KW-0597">Phosphoprotein</keyword>
<evidence type="ECO:0000313" key="17">
    <source>
        <dbReference type="Proteomes" id="UP000028981"/>
    </source>
</evidence>
<dbReference type="PROSITE" id="PS50894">
    <property type="entry name" value="HPT"/>
    <property type="match status" value="1"/>
</dbReference>
<dbReference type="PRINTS" id="PR00344">
    <property type="entry name" value="BCTRLSENSOR"/>
</dbReference>
<dbReference type="GO" id="GO:0000155">
    <property type="term" value="F:phosphorelay sensor kinase activity"/>
    <property type="evidence" value="ECO:0007669"/>
    <property type="project" value="InterPro"/>
</dbReference>
<dbReference type="Proteomes" id="UP000028981">
    <property type="component" value="Unassembled WGS sequence"/>
</dbReference>
<evidence type="ECO:0000256" key="8">
    <source>
        <dbReference type="ARBA" id="ARBA00022777"/>
    </source>
</evidence>
<dbReference type="FunFam" id="3.30.565.10:FF:000016">
    <property type="entry name" value="Chemotaxis protein CheA, putative"/>
    <property type="match status" value="1"/>
</dbReference>
<protein>
    <recommendedName>
        <fullName evidence="3">Chemotaxis protein CheA</fullName>
        <ecNumber evidence="2">2.7.13.3</ecNumber>
    </recommendedName>
</protein>
<dbReference type="GO" id="GO:0006935">
    <property type="term" value="P:chemotaxis"/>
    <property type="evidence" value="ECO:0007669"/>
    <property type="project" value="UniProtKB-KW"/>
</dbReference>
<dbReference type="InterPro" id="IPR051315">
    <property type="entry name" value="Bact_Chemotaxis_CheA"/>
</dbReference>